<dbReference type="Gene3D" id="3.50.50.60">
    <property type="entry name" value="FAD/NAD(P)-binding domain"/>
    <property type="match status" value="1"/>
</dbReference>
<keyword evidence="4" id="KW-0560">Oxidoreductase</keyword>
<dbReference type="AlphaFoldDB" id="A0A5N6DK49"/>
<proteinExistence type="inferred from homology"/>
<gene>
    <name evidence="7" type="ORF">BDV34DRAFT_213468</name>
</gene>
<accession>A0A5N6DK49</accession>
<dbReference type="InterPro" id="IPR050562">
    <property type="entry name" value="FAD_mOase_fung"/>
</dbReference>
<evidence type="ECO:0000256" key="1">
    <source>
        <dbReference type="ARBA" id="ARBA00007992"/>
    </source>
</evidence>
<keyword evidence="3" id="KW-0274">FAD</keyword>
<evidence type="ECO:0000256" key="4">
    <source>
        <dbReference type="ARBA" id="ARBA00023002"/>
    </source>
</evidence>
<name>A0A5N6DK49_ASPPA</name>
<dbReference type="EMBL" id="ML734975">
    <property type="protein sequence ID" value="KAB8204893.1"/>
    <property type="molecule type" value="Genomic_DNA"/>
</dbReference>
<dbReference type="Proteomes" id="UP000326532">
    <property type="component" value="Unassembled WGS sequence"/>
</dbReference>
<sequence length="476" mass="53133">MINIRHFDCSISNFCHGDHDYFIPNLPVPRHLVFLQKTNTTNVKHFRVIIVGSSIAGLTLAHSLQQCGTDFVVLEANTNIAPQAGASIGILTNGARTLDQLGIFDVLEEAVAEKTMHYWSGTARRLAKERLQIFEDSLNGSDPQLTTRNGYPVTFLDRQVILRILFSHLGEHQNRVHLNKKVVRVETLPNKVMVYCGDGSNFEGDLVVGADGVGSTVREEIWRHMESLGLPEYSCVFSISNPTAGVHPGDAHRTYAEGCSTLTIGGKGGRIYWFLLTKMDQSSTGSDMPRFNEQDLENQVAKYLHIPLTPTFRFSDVYEKVETKAYLCLEEAFYQYWSVDRCVCIGDSMHRMTRNIGQAGNSAIETAVSLVNCLANLIEQPEGQDLIALQSINVALEDWQKARQPRAKKILTLANDVTRLKSGATIKDTTISQYLLPYLSDYLTYLSSDTRQGRNARVPPAPRKDFARHHAVCPTA</sequence>
<evidence type="ECO:0000313" key="7">
    <source>
        <dbReference type="EMBL" id="KAB8204893.1"/>
    </source>
</evidence>
<evidence type="ECO:0000256" key="5">
    <source>
        <dbReference type="SAM" id="MobiDB-lite"/>
    </source>
</evidence>
<dbReference type="InterPro" id="IPR002938">
    <property type="entry name" value="FAD-bd"/>
</dbReference>
<dbReference type="GO" id="GO:0071949">
    <property type="term" value="F:FAD binding"/>
    <property type="evidence" value="ECO:0007669"/>
    <property type="project" value="InterPro"/>
</dbReference>
<dbReference type="VEuPathDB" id="FungiDB:BDV34DRAFT_213468"/>
<dbReference type="InterPro" id="IPR036188">
    <property type="entry name" value="FAD/NAD-bd_sf"/>
</dbReference>
<evidence type="ECO:0000256" key="3">
    <source>
        <dbReference type="ARBA" id="ARBA00022827"/>
    </source>
</evidence>
<evidence type="ECO:0000313" key="8">
    <source>
        <dbReference type="Proteomes" id="UP000326532"/>
    </source>
</evidence>
<evidence type="ECO:0000259" key="6">
    <source>
        <dbReference type="Pfam" id="PF01494"/>
    </source>
</evidence>
<keyword evidence="8" id="KW-1185">Reference proteome</keyword>
<reference evidence="7 8" key="1">
    <citation type="submission" date="2019-04" db="EMBL/GenBank/DDBJ databases">
        <title>Fungal friends and foes A comparative genomics study of 23 Aspergillus species from section Flavi.</title>
        <authorList>
            <consortium name="DOE Joint Genome Institute"/>
            <person name="Kjaerbolling I."/>
            <person name="Vesth T.C."/>
            <person name="Frisvad J.C."/>
            <person name="Nybo J.L."/>
            <person name="Theobald S."/>
            <person name="Kildgaard S."/>
            <person name="Petersen T.I."/>
            <person name="Kuo A."/>
            <person name="Sato A."/>
            <person name="Lyhne E.K."/>
            <person name="Kogle M.E."/>
            <person name="Wiebenga A."/>
            <person name="Kun R.S."/>
            <person name="Lubbers R.J."/>
            <person name="Makela M.R."/>
            <person name="Barry K."/>
            <person name="Chovatia M."/>
            <person name="Clum A."/>
            <person name="Daum C."/>
            <person name="Haridas S."/>
            <person name="He G."/>
            <person name="LaButti K."/>
            <person name="Lipzen A."/>
            <person name="Mondo S."/>
            <person name="Pangilinan J."/>
            <person name="Riley R."/>
            <person name="Salamov A."/>
            <person name="Simmons B.A."/>
            <person name="Magnuson J.K."/>
            <person name="Henrissat B."/>
            <person name="Mortensen U.H."/>
            <person name="Larsen T.O."/>
            <person name="De vries R.P."/>
            <person name="Grigoriev I.V."/>
            <person name="Machida M."/>
            <person name="Baker S.E."/>
            <person name="Andersen M.R."/>
        </authorList>
    </citation>
    <scope>NUCLEOTIDE SEQUENCE [LARGE SCALE GENOMIC DNA]</scope>
    <source>
        <strain evidence="7 8">CBS 117618</strain>
    </source>
</reference>
<dbReference type="PANTHER" id="PTHR47356">
    <property type="entry name" value="FAD-DEPENDENT MONOOXYGENASE ASQG-RELATED"/>
    <property type="match status" value="1"/>
</dbReference>
<feature type="compositionally biased region" description="Basic residues" evidence="5">
    <location>
        <begin position="466"/>
        <end position="476"/>
    </location>
</feature>
<keyword evidence="2" id="KW-0285">Flavoprotein</keyword>
<dbReference type="GO" id="GO:0004497">
    <property type="term" value="F:monooxygenase activity"/>
    <property type="evidence" value="ECO:0007669"/>
    <property type="project" value="InterPro"/>
</dbReference>
<organism evidence="7 8">
    <name type="scientific">Aspergillus parasiticus</name>
    <dbReference type="NCBI Taxonomy" id="5067"/>
    <lineage>
        <taxon>Eukaryota</taxon>
        <taxon>Fungi</taxon>
        <taxon>Dikarya</taxon>
        <taxon>Ascomycota</taxon>
        <taxon>Pezizomycotina</taxon>
        <taxon>Eurotiomycetes</taxon>
        <taxon>Eurotiomycetidae</taxon>
        <taxon>Eurotiales</taxon>
        <taxon>Aspergillaceae</taxon>
        <taxon>Aspergillus</taxon>
        <taxon>Aspergillus subgen. Circumdati</taxon>
    </lineage>
</organism>
<protein>
    <recommendedName>
        <fullName evidence="6">FAD-binding domain-containing protein</fullName>
    </recommendedName>
</protein>
<dbReference type="PRINTS" id="PR00420">
    <property type="entry name" value="RNGMNOXGNASE"/>
</dbReference>
<dbReference type="SUPFAM" id="SSF51905">
    <property type="entry name" value="FAD/NAD(P)-binding domain"/>
    <property type="match status" value="1"/>
</dbReference>
<dbReference type="OMA" id="GHIHRTH"/>
<feature type="domain" description="FAD-binding" evidence="6">
    <location>
        <begin position="47"/>
        <end position="385"/>
    </location>
</feature>
<evidence type="ECO:0000256" key="2">
    <source>
        <dbReference type="ARBA" id="ARBA00022630"/>
    </source>
</evidence>
<dbReference type="Pfam" id="PF01494">
    <property type="entry name" value="FAD_binding_3"/>
    <property type="match status" value="1"/>
</dbReference>
<dbReference type="PANTHER" id="PTHR47356:SF2">
    <property type="entry name" value="FAD-BINDING DOMAIN-CONTAINING PROTEIN-RELATED"/>
    <property type="match status" value="1"/>
</dbReference>
<feature type="region of interest" description="Disordered" evidence="5">
    <location>
        <begin position="451"/>
        <end position="476"/>
    </location>
</feature>
<comment type="similarity">
    <text evidence="1">Belongs to the paxM FAD-dependent monooxygenase family.</text>
</comment>